<evidence type="ECO:0000313" key="1">
    <source>
        <dbReference type="EMBL" id="GGE72071.1"/>
    </source>
</evidence>
<dbReference type="InterPro" id="IPR011009">
    <property type="entry name" value="Kinase-like_dom_sf"/>
</dbReference>
<reference evidence="1" key="1">
    <citation type="journal article" date="2014" name="Int. J. Syst. Evol. Microbiol.">
        <title>Complete genome sequence of Corynebacterium casei LMG S-19264T (=DSM 44701T), isolated from a smear-ripened cheese.</title>
        <authorList>
            <consortium name="US DOE Joint Genome Institute (JGI-PGF)"/>
            <person name="Walter F."/>
            <person name="Albersmeier A."/>
            <person name="Kalinowski J."/>
            <person name="Ruckert C."/>
        </authorList>
    </citation>
    <scope>NUCLEOTIDE SEQUENCE</scope>
    <source>
        <strain evidence="1">CGMCC 1.12698</strain>
    </source>
</reference>
<dbReference type="AlphaFoldDB" id="A0A917ASH1"/>
<evidence type="ECO:0008006" key="3">
    <source>
        <dbReference type="Google" id="ProtNLM"/>
    </source>
</evidence>
<accession>A0A917ASH1</accession>
<dbReference type="EMBL" id="BMFK01000001">
    <property type="protein sequence ID" value="GGE72071.1"/>
    <property type="molecule type" value="Genomic_DNA"/>
</dbReference>
<dbReference type="Proteomes" id="UP000605259">
    <property type="component" value="Unassembled WGS sequence"/>
</dbReference>
<comment type="caution">
    <text evidence="1">The sequence shown here is derived from an EMBL/GenBank/DDBJ whole genome shotgun (WGS) entry which is preliminary data.</text>
</comment>
<sequence>MGDKVSIDVMGTECLKTTRRMSVYKVPIHTKTGPSLVILKVYHSVTARNEIEINLYMRAYSVLQEFLPPIYLVEQNKDETWIFMGFVQQVRGQITFQPAHFEKIIPSLAKLHAKTFEEKFSKQRDIWTPWLPVYSSTRMTRERTKYVGNTIEFLDEAMRIGALRDIIKPHYKSVMKLYEKGPDFFPELIGNGSAVTHGDLHLQNICSNNVTPTGTWKIQFIDWEAAKFSPVWFDMVVLVEILIAFRKDWQSRSDEIRTNCVKVYTEEMAKQGIRFKTDPMKLIKMAYVQRTLEKGLHTQLRRIFDNRGGELLPYHLERATTWARELGL</sequence>
<dbReference type="Pfam" id="PF02958">
    <property type="entry name" value="EcKL"/>
    <property type="match status" value="1"/>
</dbReference>
<dbReference type="SUPFAM" id="SSF56112">
    <property type="entry name" value="Protein kinase-like (PK-like)"/>
    <property type="match status" value="1"/>
</dbReference>
<organism evidence="1 2">
    <name type="scientific">Priestia taiwanensis</name>
    <dbReference type="NCBI Taxonomy" id="1347902"/>
    <lineage>
        <taxon>Bacteria</taxon>
        <taxon>Bacillati</taxon>
        <taxon>Bacillota</taxon>
        <taxon>Bacilli</taxon>
        <taxon>Bacillales</taxon>
        <taxon>Bacillaceae</taxon>
        <taxon>Priestia</taxon>
    </lineage>
</organism>
<evidence type="ECO:0000313" key="2">
    <source>
        <dbReference type="Proteomes" id="UP000605259"/>
    </source>
</evidence>
<proteinExistence type="predicted"/>
<protein>
    <recommendedName>
        <fullName evidence="3">CHK kinase-like domain-containing protein</fullName>
    </recommendedName>
</protein>
<dbReference type="Gene3D" id="3.90.1200.10">
    <property type="match status" value="1"/>
</dbReference>
<dbReference type="InterPro" id="IPR004119">
    <property type="entry name" value="EcKL"/>
</dbReference>
<gene>
    <name evidence="1" type="ORF">GCM10007140_22510</name>
</gene>
<name>A0A917ASH1_9BACI</name>
<reference evidence="1" key="2">
    <citation type="submission" date="2020-09" db="EMBL/GenBank/DDBJ databases">
        <authorList>
            <person name="Sun Q."/>
            <person name="Zhou Y."/>
        </authorList>
    </citation>
    <scope>NUCLEOTIDE SEQUENCE</scope>
    <source>
        <strain evidence="1">CGMCC 1.12698</strain>
    </source>
</reference>
<keyword evidence="2" id="KW-1185">Reference proteome</keyword>